<gene>
    <name evidence="2" type="ORF">LY89DRAFT_669824</name>
</gene>
<keyword evidence="3" id="KW-1185">Reference proteome</keyword>
<evidence type="ECO:0000313" key="2">
    <source>
        <dbReference type="EMBL" id="KUJ16295.1"/>
    </source>
</evidence>
<feature type="chain" id="PRO_5008267935" evidence="1">
    <location>
        <begin position="24"/>
        <end position="121"/>
    </location>
</feature>
<dbReference type="KEGG" id="psco:LY89DRAFT_669824"/>
<evidence type="ECO:0000313" key="3">
    <source>
        <dbReference type="Proteomes" id="UP000070700"/>
    </source>
</evidence>
<proteinExistence type="predicted"/>
<dbReference type="InParanoid" id="A0A194X802"/>
<reference evidence="2 3" key="1">
    <citation type="submission" date="2015-10" db="EMBL/GenBank/DDBJ databases">
        <title>Full genome of DAOMC 229536 Phialocephala scopiformis, a fungal endophyte of spruce producing the potent anti-insectan compound rugulosin.</title>
        <authorList>
            <consortium name="DOE Joint Genome Institute"/>
            <person name="Walker A.K."/>
            <person name="Frasz S.L."/>
            <person name="Seifert K.A."/>
            <person name="Miller J.D."/>
            <person name="Mondo S.J."/>
            <person name="Labutti K."/>
            <person name="Lipzen A."/>
            <person name="Dockter R."/>
            <person name="Kennedy M."/>
            <person name="Grigoriev I.V."/>
            <person name="Spatafora J.W."/>
        </authorList>
    </citation>
    <scope>NUCLEOTIDE SEQUENCE [LARGE SCALE GENOMIC DNA]</scope>
    <source>
        <strain evidence="2 3">CBS 120377</strain>
    </source>
</reference>
<feature type="signal peptide" evidence="1">
    <location>
        <begin position="1"/>
        <end position="23"/>
    </location>
</feature>
<dbReference type="RefSeq" id="XP_018070650.1">
    <property type="nucleotide sequence ID" value="XM_018213129.1"/>
</dbReference>
<protein>
    <submittedName>
        <fullName evidence="2">Uncharacterized protein</fullName>
    </submittedName>
</protein>
<accession>A0A194X802</accession>
<evidence type="ECO:0000256" key="1">
    <source>
        <dbReference type="SAM" id="SignalP"/>
    </source>
</evidence>
<organism evidence="2 3">
    <name type="scientific">Mollisia scopiformis</name>
    <name type="common">Conifer needle endophyte fungus</name>
    <name type="synonym">Phialocephala scopiformis</name>
    <dbReference type="NCBI Taxonomy" id="149040"/>
    <lineage>
        <taxon>Eukaryota</taxon>
        <taxon>Fungi</taxon>
        <taxon>Dikarya</taxon>
        <taxon>Ascomycota</taxon>
        <taxon>Pezizomycotina</taxon>
        <taxon>Leotiomycetes</taxon>
        <taxon>Helotiales</taxon>
        <taxon>Mollisiaceae</taxon>
        <taxon>Mollisia</taxon>
    </lineage>
</organism>
<dbReference type="AlphaFoldDB" id="A0A194X802"/>
<name>A0A194X802_MOLSC</name>
<dbReference type="GeneID" id="28822855"/>
<dbReference type="Proteomes" id="UP000070700">
    <property type="component" value="Unassembled WGS sequence"/>
</dbReference>
<dbReference type="EMBL" id="KQ947416">
    <property type="protein sequence ID" value="KUJ16295.1"/>
    <property type="molecule type" value="Genomic_DNA"/>
</dbReference>
<keyword evidence="1" id="KW-0732">Signal</keyword>
<sequence>MKLITSIVFVALALLSILSSTAAAPRPPVPAGPLINELVSRQSNSGGFVSGSDVSNSLCAGGSVNSSGQCICSARCVQVTRACTEPNGHCTPTLQSSDASSRNSAELFGLAVACAAVVGML</sequence>